<evidence type="ECO:0000313" key="2">
    <source>
        <dbReference type="Proteomes" id="UP001642485"/>
    </source>
</evidence>
<name>A0ABP0T3E4_RICHE</name>
<accession>A0ABP0T3E4</accession>
<protein>
    <submittedName>
        <fullName evidence="1">Uncharacterized protein</fullName>
    </submittedName>
</protein>
<proteinExistence type="predicted"/>
<reference evidence="1 2" key="1">
    <citation type="submission" date="2024-02" db="EMBL/GenBank/DDBJ databases">
        <authorList>
            <person name="Nijsse B."/>
            <person name="Sprong H."/>
        </authorList>
    </citation>
    <scope>NUCLEOTIDE SEQUENCE [LARGE SCALE GENOMIC DNA]</scope>
    <source>
        <strain evidence="1">OB144</strain>
    </source>
</reference>
<evidence type="ECO:0000313" key="1">
    <source>
        <dbReference type="EMBL" id="CAK9119696.1"/>
    </source>
</evidence>
<sequence>MNQYDNNSKKNNIDRTLILAKTLMKAEDLKHL</sequence>
<dbReference type="Proteomes" id="UP001642485">
    <property type="component" value="Chromosome"/>
</dbReference>
<keyword evidence="2" id="KW-1185">Reference proteome</keyword>
<gene>
    <name evidence="1" type="ORF">OB144RH_00775</name>
</gene>
<organism evidence="1 2">
    <name type="scientific">Rickettsia helvetica</name>
    <dbReference type="NCBI Taxonomy" id="35789"/>
    <lineage>
        <taxon>Bacteria</taxon>
        <taxon>Pseudomonadati</taxon>
        <taxon>Pseudomonadota</taxon>
        <taxon>Alphaproteobacteria</taxon>
        <taxon>Rickettsiales</taxon>
        <taxon>Rickettsiaceae</taxon>
        <taxon>Rickettsieae</taxon>
        <taxon>Rickettsia</taxon>
        <taxon>spotted fever group</taxon>
    </lineage>
</organism>
<dbReference type="EMBL" id="OZ018776">
    <property type="protein sequence ID" value="CAK9119696.1"/>
    <property type="molecule type" value="Genomic_DNA"/>
</dbReference>